<feature type="domain" description="Glycosyltransferase 2-like" evidence="1">
    <location>
        <begin position="4"/>
        <end position="175"/>
    </location>
</feature>
<dbReference type="CDD" id="cd00761">
    <property type="entry name" value="Glyco_tranf_GTA_type"/>
    <property type="match status" value="1"/>
</dbReference>
<dbReference type="PANTHER" id="PTHR43685:SF3">
    <property type="entry name" value="SLR2126 PROTEIN"/>
    <property type="match status" value="1"/>
</dbReference>
<dbReference type="AlphaFoldDB" id="A0AAU7DE77"/>
<evidence type="ECO:0000259" key="1">
    <source>
        <dbReference type="Pfam" id="PF00535"/>
    </source>
</evidence>
<dbReference type="InterPro" id="IPR050834">
    <property type="entry name" value="Glycosyltransf_2"/>
</dbReference>
<evidence type="ECO:0000313" key="2">
    <source>
        <dbReference type="EMBL" id="XBH15627.1"/>
    </source>
</evidence>
<dbReference type="Gene3D" id="3.90.550.10">
    <property type="entry name" value="Spore Coat Polysaccharide Biosynthesis Protein SpsA, Chain A"/>
    <property type="match status" value="1"/>
</dbReference>
<dbReference type="Pfam" id="PF00535">
    <property type="entry name" value="Glycos_transf_2"/>
    <property type="match status" value="1"/>
</dbReference>
<reference evidence="2" key="1">
    <citation type="submission" date="2023-03" db="EMBL/GenBank/DDBJ databases">
        <title>Edaphobacter sp.</title>
        <authorList>
            <person name="Huber K.J."/>
            <person name="Papendorf J."/>
            <person name="Pilke C."/>
            <person name="Bunk B."/>
            <person name="Sproeer C."/>
            <person name="Pester M."/>
        </authorList>
    </citation>
    <scope>NUCLEOTIDE SEQUENCE</scope>
    <source>
        <strain evidence="2">DSM 110680</strain>
    </source>
</reference>
<dbReference type="PANTHER" id="PTHR43685">
    <property type="entry name" value="GLYCOSYLTRANSFERASE"/>
    <property type="match status" value="1"/>
</dbReference>
<accession>A0AAU7DE77</accession>
<dbReference type="InterPro" id="IPR001173">
    <property type="entry name" value="Glyco_trans_2-like"/>
</dbReference>
<dbReference type="SUPFAM" id="SSF53448">
    <property type="entry name" value="Nucleotide-diphospho-sugar transferases"/>
    <property type="match status" value="1"/>
</dbReference>
<dbReference type="EMBL" id="CP121196">
    <property type="protein sequence ID" value="XBH15627.1"/>
    <property type="molecule type" value="Genomic_DNA"/>
</dbReference>
<dbReference type="InterPro" id="IPR029044">
    <property type="entry name" value="Nucleotide-diphossugar_trans"/>
</dbReference>
<dbReference type="RefSeq" id="WP_348260861.1">
    <property type="nucleotide sequence ID" value="NZ_CP121196.1"/>
</dbReference>
<name>A0AAU7DE77_9BACT</name>
<organism evidence="2">
    <name type="scientific">Telmatobacter sp. DSM 110680</name>
    <dbReference type="NCBI Taxonomy" id="3036704"/>
    <lineage>
        <taxon>Bacteria</taxon>
        <taxon>Pseudomonadati</taxon>
        <taxon>Acidobacteriota</taxon>
        <taxon>Terriglobia</taxon>
        <taxon>Terriglobales</taxon>
        <taxon>Acidobacteriaceae</taxon>
        <taxon>Telmatobacter</taxon>
    </lineage>
</organism>
<sequence length="317" mass="36253">MNITVIVCTYNRCQTVTKSLDSIAVQNVPEFVEWNVLVVDNNSTDQTREVLEKYCIKNPRFSYVFESKQGLSHARNAGIQKASGQILAFTDDDVTADPDWLWSLTSSLNGGEWSFAGGRIIPVWPGRLPDWLSEDDFATMGPFTGFDEGPEAKRLTRPTYGGNTAFRREIFEKYGCFRTDLGRSSNNLLGREDIEIANRLFAAGERLRYEPNAVIRHPVEEYRMTKRYVLKWAYWDSRSEIADTGPPETRWSIKGVPLSQFRRVVRWAFQWAISTNPRSRFFCQLQMWKVIGTAVACYRESGRGVRQPSAASRVTSE</sequence>
<gene>
    <name evidence="2" type="ORF">P8935_13720</name>
</gene>
<protein>
    <submittedName>
        <fullName evidence="2">Glycosyltransferase family 2 protein</fullName>
    </submittedName>
</protein>
<proteinExistence type="predicted"/>